<reference evidence="1" key="1">
    <citation type="submission" date="2023-04" db="EMBL/GenBank/DDBJ databases">
        <title>Draft Genome sequencing of Naganishia species isolated from polar environments using Oxford Nanopore Technology.</title>
        <authorList>
            <person name="Leo P."/>
            <person name="Venkateswaran K."/>
        </authorList>
    </citation>
    <scope>NUCLEOTIDE SEQUENCE</scope>
    <source>
        <strain evidence="1">MNA-CCFEE 5261</strain>
    </source>
</reference>
<evidence type="ECO:0000313" key="2">
    <source>
        <dbReference type="Proteomes" id="UP001241377"/>
    </source>
</evidence>
<sequence length="367" mass="40541">MLESVHFKLRVLDLVDAYMRKQATNPLIFEFIPILLHLAKGTGNKEQSLASKASGILNKRFDKATDIPTVTDMDAARQTLQSIHTAAITAPTKDFARVCSHCSISVAKAVAQATHGKASADADPVLDTYRETLKTFMTKKTTKLPESFLAEFLQRQPEQAWSLRDDLLRYAGKDSVNAYHQLSAFTLLTQLSKHLANFVKVQPVEEVAAFVKQAATHLYDALSLGVSAKGDWNANRIKEFIKAGIQIARYSHAVFTTPEALAQAWDVERLRGLQREIEGTERLKNTPSVHTIMKQFAMAIDPEVKAAQQSKKQEKQAARKRKLEEKTQGKSTGETAEVQPAKKAKTASGATSKKSPSTKKPKKAVQA</sequence>
<protein>
    <submittedName>
        <fullName evidence="1">Uncharacterized protein</fullName>
    </submittedName>
</protein>
<organism evidence="1 2">
    <name type="scientific">Naganishia cerealis</name>
    <dbReference type="NCBI Taxonomy" id="610337"/>
    <lineage>
        <taxon>Eukaryota</taxon>
        <taxon>Fungi</taxon>
        <taxon>Dikarya</taxon>
        <taxon>Basidiomycota</taxon>
        <taxon>Agaricomycotina</taxon>
        <taxon>Tremellomycetes</taxon>
        <taxon>Filobasidiales</taxon>
        <taxon>Filobasidiaceae</taxon>
        <taxon>Naganishia</taxon>
    </lineage>
</organism>
<accession>A0ACC2VE65</accession>
<comment type="caution">
    <text evidence="1">The sequence shown here is derived from an EMBL/GenBank/DDBJ whole genome shotgun (WGS) entry which is preliminary data.</text>
</comment>
<evidence type="ECO:0000313" key="1">
    <source>
        <dbReference type="EMBL" id="KAJ9097368.1"/>
    </source>
</evidence>
<dbReference type="Proteomes" id="UP001241377">
    <property type="component" value="Unassembled WGS sequence"/>
</dbReference>
<proteinExistence type="predicted"/>
<name>A0ACC2VE65_9TREE</name>
<keyword evidence="2" id="KW-1185">Reference proteome</keyword>
<dbReference type="EMBL" id="JASBWR010000087">
    <property type="protein sequence ID" value="KAJ9097368.1"/>
    <property type="molecule type" value="Genomic_DNA"/>
</dbReference>
<gene>
    <name evidence="1" type="ORF">QFC19_006836</name>
</gene>